<dbReference type="Pfam" id="PF00239">
    <property type="entry name" value="Resolvase"/>
    <property type="match status" value="1"/>
</dbReference>
<evidence type="ECO:0000256" key="2">
    <source>
        <dbReference type="ARBA" id="ARBA00023125"/>
    </source>
</evidence>
<dbReference type="PANTHER" id="PTHR30461">
    <property type="entry name" value="DNA-INVERTASE FROM LAMBDOID PROPHAGE"/>
    <property type="match status" value="1"/>
</dbReference>
<dbReference type="InterPro" id="IPR006118">
    <property type="entry name" value="Recombinase_CS"/>
</dbReference>
<dbReference type="HOGENOM" id="CLU_010686_0_1_7"/>
<dbReference type="PROSITE" id="PS00397">
    <property type="entry name" value="RECOMBINASES_1"/>
    <property type="match status" value="1"/>
</dbReference>
<keyword evidence="3" id="KW-0233">DNA recombination</keyword>
<evidence type="ECO:0000259" key="6">
    <source>
        <dbReference type="PROSITE" id="PS51736"/>
    </source>
</evidence>
<dbReference type="AlphaFoldDB" id="B5EC20"/>
<dbReference type="Gene3D" id="3.40.50.1390">
    <property type="entry name" value="Resolvase, N-terminal catalytic domain"/>
    <property type="match status" value="1"/>
</dbReference>
<reference evidence="7 8" key="1">
    <citation type="submission" date="2008-07" db="EMBL/GenBank/DDBJ databases">
        <title>Complete sequence of Geobacter bemidjiensis BEM.</title>
        <authorList>
            <consortium name="US DOE Joint Genome Institute"/>
            <person name="Lucas S."/>
            <person name="Copeland A."/>
            <person name="Lapidus A."/>
            <person name="Glavina del Rio T."/>
            <person name="Dalin E."/>
            <person name="Tice H."/>
            <person name="Bruce D."/>
            <person name="Goodwin L."/>
            <person name="Pitluck S."/>
            <person name="Kiss H."/>
            <person name="Brettin T."/>
            <person name="Detter J.C."/>
            <person name="Han C."/>
            <person name="Kuske C.R."/>
            <person name="Schmutz J."/>
            <person name="Larimer F."/>
            <person name="Land M."/>
            <person name="Hauser L."/>
            <person name="Kyrpides N."/>
            <person name="Lykidis A."/>
            <person name="Lovley D."/>
            <person name="Richardson P."/>
        </authorList>
    </citation>
    <scope>NUCLEOTIDE SEQUENCE [LARGE SCALE GENOMIC DNA]</scope>
    <source>
        <strain evidence="8">ATCC BAA-1014 / DSM 16622 / JCM 12645 / Bem</strain>
    </source>
</reference>
<dbReference type="eggNOG" id="COG1961">
    <property type="taxonomic scope" value="Bacteria"/>
</dbReference>
<dbReference type="EMBL" id="CP001124">
    <property type="protein sequence ID" value="ACH40476.1"/>
    <property type="molecule type" value="Genomic_DNA"/>
</dbReference>
<dbReference type="OrthoDB" id="9797501at2"/>
<dbReference type="SUPFAM" id="SSF53041">
    <property type="entry name" value="Resolvase-like"/>
    <property type="match status" value="1"/>
</dbReference>
<dbReference type="SMART" id="SM00857">
    <property type="entry name" value="Resolvase"/>
    <property type="match status" value="1"/>
</dbReference>
<dbReference type="GO" id="GO:0003677">
    <property type="term" value="F:DNA binding"/>
    <property type="evidence" value="ECO:0007669"/>
    <property type="project" value="UniProtKB-KW"/>
</dbReference>
<protein>
    <submittedName>
        <fullName evidence="7">Serine recombinase</fullName>
    </submittedName>
</protein>
<dbReference type="GO" id="GO:0000150">
    <property type="term" value="F:DNA strand exchange activity"/>
    <property type="evidence" value="ECO:0007669"/>
    <property type="project" value="InterPro"/>
</dbReference>
<evidence type="ECO:0000313" key="8">
    <source>
        <dbReference type="Proteomes" id="UP000008825"/>
    </source>
</evidence>
<dbReference type="Pfam" id="PF07508">
    <property type="entry name" value="Recombinase"/>
    <property type="match status" value="1"/>
</dbReference>
<evidence type="ECO:0000256" key="1">
    <source>
        <dbReference type="ARBA" id="ARBA00022908"/>
    </source>
</evidence>
<evidence type="ECO:0000313" key="7">
    <source>
        <dbReference type="EMBL" id="ACH40476.1"/>
    </source>
</evidence>
<feature type="active site" description="O-(5'-phospho-DNA)-serine intermediate" evidence="4 5">
    <location>
        <position position="11"/>
    </location>
</feature>
<sequence length="219" mass="23593">MQKWISYARVSSKKQGKSGLGLEAQQKMISDFIAANGGELVESFVEVESGKVDDRPELAKAIRKAQLVGGRVLVGKLDRLSRDLHFITQLQKTKIDFAVCDLPGCDSFTIHIYGALAQREREMISARTKAGLAAAKARGVKLGTDNLHHADMDAARAKGSESVKLMADDFASRVKPMISALRAQGATLREIAGQMEAAGVKTARGGKWTATAVKNVLAR</sequence>
<evidence type="ECO:0000256" key="4">
    <source>
        <dbReference type="PIRSR" id="PIRSR606118-50"/>
    </source>
</evidence>
<reference evidence="7 8" key="2">
    <citation type="journal article" date="2010" name="BMC Genomics">
        <title>The genome of Geobacter bemidjiensis, exemplar for the subsurface clade of Geobacter species that predominate in Fe(III)-reducing subsurface environments.</title>
        <authorList>
            <person name="Aklujkar M."/>
            <person name="Young N.D."/>
            <person name="Holmes D."/>
            <person name="Chavan M."/>
            <person name="Risso C."/>
            <person name="Kiss H.E."/>
            <person name="Han C.S."/>
            <person name="Land M.L."/>
            <person name="Lovley D.R."/>
        </authorList>
    </citation>
    <scope>NUCLEOTIDE SEQUENCE [LARGE SCALE GENOMIC DNA]</scope>
    <source>
        <strain evidence="8">ATCC BAA-1014 / DSM 16622 / JCM 12645 / Bem</strain>
    </source>
</reference>
<name>B5EC20_CITBB</name>
<dbReference type="InterPro" id="IPR050639">
    <property type="entry name" value="SSR_resolvase"/>
</dbReference>
<organism evidence="7 8">
    <name type="scientific">Citrifermentans bemidjiense (strain ATCC BAA-1014 / DSM 16622 / JCM 12645 / Bem)</name>
    <name type="common">Geobacter bemidjiensis</name>
    <dbReference type="NCBI Taxonomy" id="404380"/>
    <lineage>
        <taxon>Bacteria</taxon>
        <taxon>Pseudomonadati</taxon>
        <taxon>Thermodesulfobacteriota</taxon>
        <taxon>Desulfuromonadia</taxon>
        <taxon>Geobacterales</taxon>
        <taxon>Geobacteraceae</taxon>
        <taxon>Citrifermentans</taxon>
    </lineage>
</organism>
<dbReference type="KEGG" id="gbm:Gbem_3483"/>
<keyword evidence="2" id="KW-0238">DNA-binding</keyword>
<evidence type="ECO:0000256" key="5">
    <source>
        <dbReference type="PROSITE-ProRule" id="PRU10137"/>
    </source>
</evidence>
<dbReference type="InterPro" id="IPR011109">
    <property type="entry name" value="DNA_bind_recombinase_dom"/>
</dbReference>
<dbReference type="PANTHER" id="PTHR30461:SF2">
    <property type="entry name" value="SERINE RECOMBINASE PINE-RELATED"/>
    <property type="match status" value="1"/>
</dbReference>
<dbReference type="InterPro" id="IPR006119">
    <property type="entry name" value="Resolv_N"/>
</dbReference>
<gene>
    <name evidence="7" type="ordered locus">Gbem_3483</name>
</gene>
<dbReference type="STRING" id="404380.Gbem_3483"/>
<proteinExistence type="predicted"/>
<evidence type="ECO:0000256" key="3">
    <source>
        <dbReference type="ARBA" id="ARBA00023172"/>
    </source>
</evidence>
<keyword evidence="8" id="KW-1185">Reference proteome</keyword>
<accession>B5EC20</accession>
<dbReference type="Proteomes" id="UP000008825">
    <property type="component" value="Chromosome"/>
</dbReference>
<dbReference type="CDD" id="cd00338">
    <property type="entry name" value="Ser_Recombinase"/>
    <property type="match status" value="1"/>
</dbReference>
<dbReference type="InterPro" id="IPR036162">
    <property type="entry name" value="Resolvase-like_N_sf"/>
</dbReference>
<keyword evidence="1" id="KW-0229">DNA integration</keyword>
<dbReference type="PROSITE" id="PS51736">
    <property type="entry name" value="RECOMBINASES_3"/>
    <property type="match status" value="1"/>
</dbReference>
<feature type="domain" description="Resolvase/invertase-type recombinase catalytic" evidence="6">
    <location>
        <begin position="3"/>
        <end position="139"/>
    </location>
</feature>
<dbReference type="RefSeq" id="WP_012531910.1">
    <property type="nucleotide sequence ID" value="NC_011146.1"/>
</dbReference>
<dbReference type="GO" id="GO:0015074">
    <property type="term" value="P:DNA integration"/>
    <property type="evidence" value="ECO:0007669"/>
    <property type="project" value="UniProtKB-KW"/>
</dbReference>